<evidence type="ECO:0000256" key="1">
    <source>
        <dbReference type="SAM" id="MobiDB-lite"/>
    </source>
</evidence>
<dbReference type="EMBL" id="BAABAT010000002">
    <property type="protein sequence ID" value="GAA4244907.1"/>
    <property type="molecule type" value="Genomic_DNA"/>
</dbReference>
<gene>
    <name evidence="2" type="ORF">GCM10022255_009800</name>
</gene>
<protein>
    <submittedName>
        <fullName evidence="2">Uncharacterized protein</fullName>
    </submittedName>
</protein>
<accession>A0ABP8CYU0</accession>
<feature type="region of interest" description="Disordered" evidence="1">
    <location>
        <begin position="1"/>
        <end position="20"/>
    </location>
</feature>
<evidence type="ECO:0000313" key="2">
    <source>
        <dbReference type="EMBL" id="GAA4244907.1"/>
    </source>
</evidence>
<dbReference type="Proteomes" id="UP001500620">
    <property type="component" value="Unassembled WGS sequence"/>
</dbReference>
<reference evidence="3" key="1">
    <citation type="journal article" date="2019" name="Int. J. Syst. Evol. Microbiol.">
        <title>The Global Catalogue of Microorganisms (GCM) 10K type strain sequencing project: providing services to taxonomists for standard genome sequencing and annotation.</title>
        <authorList>
            <consortium name="The Broad Institute Genomics Platform"/>
            <consortium name="The Broad Institute Genome Sequencing Center for Infectious Disease"/>
            <person name="Wu L."/>
            <person name="Ma J."/>
        </authorList>
    </citation>
    <scope>NUCLEOTIDE SEQUENCE [LARGE SCALE GENOMIC DNA]</scope>
    <source>
        <strain evidence="3">JCM 17441</strain>
    </source>
</reference>
<sequence>MRGAYGVEVARGPRSRDNLNSHRCFALGQSDPRHQAVRDAATCRQAVPLAFSLALEPNMTDEETRPHVSGPPKPNGSPFLAVPKAETPQPSLPPPDESEAALSRLRAPFDIEPGDASAPAG</sequence>
<comment type="caution">
    <text evidence="2">The sequence shown here is derived from an EMBL/GenBank/DDBJ whole genome shotgun (WGS) entry which is preliminary data.</text>
</comment>
<name>A0ABP8CYU0_9ACTN</name>
<organism evidence="2 3">
    <name type="scientific">Dactylosporangium darangshiense</name>
    <dbReference type="NCBI Taxonomy" id="579108"/>
    <lineage>
        <taxon>Bacteria</taxon>
        <taxon>Bacillati</taxon>
        <taxon>Actinomycetota</taxon>
        <taxon>Actinomycetes</taxon>
        <taxon>Micromonosporales</taxon>
        <taxon>Micromonosporaceae</taxon>
        <taxon>Dactylosporangium</taxon>
    </lineage>
</organism>
<keyword evidence="3" id="KW-1185">Reference proteome</keyword>
<evidence type="ECO:0000313" key="3">
    <source>
        <dbReference type="Proteomes" id="UP001500620"/>
    </source>
</evidence>
<feature type="region of interest" description="Disordered" evidence="1">
    <location>
        <begin position="55"/>
        <end position="121"/>
    </location>
</feature>
<proteinExistence type="predicted"/>